<sequence length="285" mass="33302">MFCSFLLFVFLLFIYNWFRPHGSWSPFSKTTLRLHSYEKHPGEIKVEQSGDINTLQRYRYMRYKDNTPWDDQDYDSSQIKALLSTEQDIRHLVQEGSFVRDLPGEPEDSKIRLQKINRKLWGLKRKWWKHRSEFGQGVLSRAFDLCRSNPLWYMHEDLVEDCAQKQGCCARGCGCCEKRQKTSGRHAAGHCALTCGCCRKQRGFELTPEEEQDIYKEHDLQDDDTFDERIELASIWGLHLNFNNAPNDLIKLRCGLDDAGNSDDYLLGFDRSDDEDDFSLTTVSS</sequence>
<keyword evidence="1" id="KW-0732">Signal</keyword>
<organism evidence="2 3">
    <name type="scientific">Penicillium salamii</name>
    <dbReference type="NCBI Taxonomy" id="1612424"/>
    <lineage>
        <taxon>Eukaryota</taxon>
        <taxon>Fungi</taxon>
        <taxon>Dikarya</taxon>
        <taxon>Ascomycota</taxon>
        <taxon>Pezizomycotina</taxon>
        <taxon>Eurotiomycetes</taxon>
        <taxon>Eurotiomycetidae</taxon>
        <taxon>Eurotiales</taxon>
        <taxon>Aspergillaceae</taxon>
        <taxon>Penicillium</taxon>
    </lineage>
</organism>
<comment type="caution">
    <text evidence="2">The sequence shown here is derived from an EMBL/GenBank/DDBJ whole genome shotgun (WGS) entry which is preliminary data.</text>
</comment>
<feature type="signal peptide" evidence="1">
    <location>
        <begin position="1"/>
        <end position="18"/>
    </location>
</feature>
<name>A0A9W4IFM8_9EURO</name>
<dbReference type="OrthoDB" id="4364054at2759"/>
<accession>A0A9W4IFM8</accession>
<dbReference type="AlphaFoldDB" id="A0A9W4IFM8"/>
<dbReference type="EMBL" id="CAJVPG010000055">
    <property type="protein sequence ID" value="CAG8290496.1"/>
    <property type="molecule type" value="Genomic_DNA"/>
</dbReference>
<gene>
    <name evidence="2" type="ORF">PSALAMII_LOCUS1628</name>
</gene>
<evidence type="ECO:0000313" key="2">
    <source>
        <dbReference type="EMBL" id="CAG8290496.1"/>
    </source>
</evidence>
<evidence type="ECO:0000256" key="1">
    <source>
        <dbReference type="SAM" id="SignalP"/>
    </source>
</evidence>
<reference evidence="2" key="1">
    <citation type="submission" date="2021-07" db="EMBL/GenBank/DDBJ databases">
        <authorList>
            <person name="Branca A.L. A."/>
        </authorList>
    </citation>
    <scope>NUCLEOTIDE SEQUENCE</scope>
</reference>
<protein>
    <submittedName>
        <fullName evidence="2">Uncharacterized protein</fullName>
    </submittedName>
</protein>
<keyword evidence="3" id="KW-1185">Reference proteome</keyword>
<dbReference type="Proteomes" id="UP001152649">
    <property type="component" value="Unassembled WGS sequence"/>
</dbReference>
<proteinExistence type="predicted"/>
<feature type="chain" id="PRO_5040853388" evidence="1">
    <location>
        <begin position="19"/>
        <end position="285"/>
    </location>
</feature>
<evidence type="ECO:0000313" key="3">
    <source>
        <dbReference type="Proteomes" id="UP001152649"/>
    </source>
</evidence>